<keyword evidence="1" id="KW-1133">Transmembrane helix</keyword>
<dbReference type="RefSeq" id="WP_010742390.1">
    <property type="nucleotide sequence ID" value="NZ_KB946251.1"/>
</dbReference>
<organism evidence="2 4">
    <name type="scientific">Enterococcus malodoratus ATCC 43197</name>
    <dbReference type="NCBI Taxonomy" id="1158601"/>
    <lineage>
        <taxon>Bacteria</taxon>
        <taxon>Bacillati</taxon>
        <taxon>Bacillota</taxon>
        <taxon>Bacilli</taxon>
        <taxon>Lactobacillales</taxon>
        <taxon>Enterococcaceae</taxon>
        <taxon>Enterococcus</taxon>
    </lineage>
</organism>
<accession>R2NRA6</accession>
<keyword evidence="1" id="KW-0812">Transmembrane</keyword>
<evidence type="ECO:0000313" key="3">
    <source>
        <dbReference type="EMBL" id="EOT67261.1"/>
    </source>
</evidence>
<feature type="transmembrane region" description="Helical" evidence="1">
    <location>
        <begin position="56"/>
        <end position="77"/>
    </location>
</feature>
<reference evidence="2 4" key="1">
    <citation type="submission" date="2013-02" db="EMBL/GenBank/DDBJ databases">
        <title>The Genome Sequence of Enterococcus malodoratus ATCC_43197.</title>
        <authorList>
            <consortium name="The Broad Institute Genome Sequencing Platform"/>
            <consortium name="The Broad Institute Genome Sequencing Center for Infectious Disease"/>
            <person name="Earl A.M."/>
            <person name="Gilmore M.S."/>
            <person name="Lebreton F."/>
            <person name="Walker B."/>
            <person name="Young S.K."/>
            <person name="Zeng Q."/>
            <person name="Gargeya S."/>
            <person name="Fitzgerald M."/>
            <person name="Haas B."/>
            <person name="Abouelleil A."/>
            <person name="Alvarado L."/>
            <person name="Arachchi H.M."/>
            <person name="Berlin A.M."/>
            <person name="Chapman S.B."/>
            <person name="Dewar J."/>
            <person name="Goldberg J."/>
            <person name="Griggs A."/>
            <person name="Gujja S."/>
            <person name="Hansen M."/>
            <person name="Howarth C."/>
            <person name="Imamovic A."/>
            <person name="Larimer J."/>
            <person name="McCowan C."/>
            <person name="Murphy C."/>
            <person name="Neiman D."/>
            <person name="Pearson M."/>
            <person name="Priest M."/>
            <person name="Roberts A."/>
            <person name="Saif S."/>
            <person name="Shea T."/>
            <person name="Sisk P."/>
            <person name="Sykes S."/>
            <person name="Wortman J."/>
            <person name="Nusbaum C."/>
            <person name="Birren B."/>
        </authorList>
    </citation>
    <scope>NUCLEOTIDE SEQUENCE [LARGE SCALE GENOMIC DNA]</scope>
    <source>
        <strain evidence="2 4">ATCC 43197</strain>
    </source>
</reference>
<dbReference type="STRING" id="71451.RV07_GL003329"/>
<dbReference type="Proteomes" id="UP000013783">
    <property type="component" value="Unassembled WGS sequence"/>
</dbReference>
<evidence type="ECO:0000313" key="4">
    <source>
        <dbReference type="Proteomes" id="UP000013783"/>
    </source>
</evidence>
<protein>
    <submittedName>
        <fullName evidence="2">Uncharacterized protein</fullName>
    </submittedName>
</protein>
<keyword evidence="5" id="KW-1185">Reference proteome</keyword>
<evidence type="ECO:0000313" key="5">
    <source>
        <dbReference type="Proteomes" id="UP000014148"/>
    </source>
</evidence>
<sequence>MIELILGLLVLIWPLAKVPQLLKNKQLQGVYFTSDKRIFIPKYMNFGNGLNTNNKIGFVINVLLGTLLIVAGILDLVSLG</sequence>
<proteinExistence type="predicted"/>
<dbReference type="OrthoDB" id="2194654at2"/>
<name>R2NRA6_9ENTE</name>
<dbReference type="eggNOG" id="ENOG5032GIG">
    <property type="taxonomic scope" value="Bacteria"/>
</dbReference>
<evidence type="ECO:0000313" key="2">
    <source>
        <dbReference type="EMBL" id="EOH73503.1"/>
    </source>
</evidence>
<dbReference type="AlphaFoldDB" id="R2NRA6"/>
<comment type="caution">
    <text evidence="2">The sequence shown here is derived from an EMBL/GenBank/DDBJ whole genome shotgun (WGS) entry which is preliminary data.</text>
</comment>
<reference evidence="3 5" key="2">
    <citation type="submission" date="2013-03" db="EMBL/GenBank/DDBJ databases">
        <title>The Genome Sequence of Enterococcus malodoratus ATCC_43197 (PacBio/Illumina hybrid assembly).</title>
        <authorList>
            <consortium name="The Broad Institute Genomics Platform"/>
            <consortium name="The Broad Institute Genome Sequencing Center for Infectious Disease"/>
            <person name="Earl A."/>
            <person name="Russ C."/>
            <person name="Gilmore M."/>
            <person name="Surin D."/>
            <person name="Walker B."/>
            <person name="Young S."/>
            <person name="Zeng Q."/>
            <person name="Gargeya S."/>
            <person name="Fitzgerald M."/>
            <person name="Haas B."/>
            <person name="Abouelleil A."/>
            <person name="Allen A.W."/>
            <person name="Alvarado L."/>
            <person name="Arachchi H.M."/>
            <person name="Berlin A.M."/>
            <person name="Chapman S.B."/>
            <person name="Gainer-Dewar J."/>
            <person name="Goldberg J."/>
            <person name="Griggs A."/>
            <person name="Gujja S."/>
            <person name="Hansen M."/>
            <person name="Howarth C."/>
            <person name="Imamovic A."/>
            <person name="Ireland A."/>
            <person name="Larimer J."/>
            <person name="McCowan C."/>
            <person name="Murphy C."/>
            <person name="Pearson M."/>
            <person name="Poon T.W."/>
            <person name="Priest M."/>
            <person name="Roberts A."/>
            <person name="Saif S."/>
            <person name="Shea T."/>
            <person name="Sisk P."/>
            <person name="Sykes S."/>
            <person name="Wortman J."/>
            <person name="Nusbaum C."/>
            <person name="Birren B."/>
        </authorList>
    </citation>
    <scope>NUCLEOTIDE SEQUENCE [LARGE SCALE GENOMIC DNA]</scope>
    <source>
        <strain evidence="3 5">ATCC 43197</strain>
    </source>
</reference>
<evidence type="ECO:0000256" key="1">
    <source>
        <dbReference type="SAM" id="Phobius"/>
    </source>
</evidence>
<gene>
    <name evidence="3" type="ORF">I585_02782</name>
    <name evidence="2" type="ORF">UAI_03600</name>
</gene>
<dbReference type="Proteomes" id="UP000014148">
    <property type="component" value="Unassembled WGS sequence"/>
</dbReference>
<keyword evidence="1" id="KW-0472">Membrane</keyword>
<dbReference type="PATRIC" id="fig|1158601.3.peg.3572"/>
<dbReference type="EMBL" id="ASWA01000003">
    <property type="protein sequence ID" value="EOT67261.1"/>
    <property type="molecule type" value="Genomic_DNA"/>
</dbReference>
<dbReference type="EMBL" id="AJAK01000024">
    <property type="protein sequence ID" value="EOH73503.1"/>
    <property type="molecule type" value="Genomic_DNA"/>
</dbReference>